<evidence type="ECO:0000313" key="7">
    <source>
        <dbReference type="Proteomes" id="UP000441717"/>
    </source>
</evidence>
<comment type="similarity">
    <text evidence="1 4">Belongs to the metallophosphoesterase superfamily. YfcE family.</text>
</comment>
<comment type="cofactor">
    <cofactor evidence="4">
        <name>a divalent metal cation</name>
        <dbReference type="ChEBI" id="CHEBI:60240"/>
    </cofactor>
</comment>
<organism evidence="6 7">
    <name type="scientific">Desulfofundulus thermobenzoicus</name>
    <dbReference type="NCBI Taxonomy" id="29376"/>
    <lineage>
        <taxon>Bacteria</taxon>
        <taxon>Bacillati</taxon>
        <taxon>Bacillota</taxon>
        <taxon>Clostridia</taxon>
        <taxon>Eubacteriales</taxon>
        <taxon>Peptococcaceae</taxon>
        <taxon>Desulfofundulus</taxon>
    </lineage>
</organism>
<dbReference type="RefSeq" id="WP_152945046.1">
    <property type="nucleotide sequence ID" value="NZ_WHYR01000004.1"/>
</dbReference>
<dbReference type="Gene3D" id="3.60.21.10">
    <property type="match status" value="1"/>
</dbReference>
<evidence type="ECO:0000256" key="1">
    <source>
        <dbReference type="ARBA" id="ARBA00008950"/>
    </source>
</evidence>
<dbReference type="InterPro" id="IPR000979">
    <property type="entry name" value="Phosphodiesterase_MJ0936/Vps29"/>
</dbReference>
<protein>
    <recommendedName>
        <fullName evidence="4">Phosphoesterase</fullName>
        <ecNumber evidence="4">3.1.4.-</ecNumber>
    </recommendedName>
</protein>
<dbReference type="SUPFAM" id="SSF56300">
    <property type="entry name" value="Metallo-dependent phosphatases"/>
    <property type="match status" value="1"/>
</dbReference>
<reference evidence="6 7" key="1">
    <citation type="submission" date="2019-10" db="EMBL/GenBank/DDBJ databases">
        <title>Comparative genomics of sulfur disproportionating microorganisms.</title>
        <authorList>
            <person name="Ward L.M."/>
            <person name="Bertran E."/>
            <person name="Johnston D."/>
        </authorList>
    </citation>
    <scope>NUCLEOTIDE SEQUENCE [LARGE SCALE GENOMIC DNA]</scope>
    <source>
        <strain evidence="6 7">DSM 14055</strain>
    </source>
</reference>
<gene>
    <name evidence="6" type="ORF">GFC01_02350</name>
</gene>
<evidence type="ECO:0000259" key="5">
    <source>
        <dbReference type="Pfam" id="PF12850"/>
    </source>
</evidence>
<dbReference type="Proteomes" id="UP000441717">
    <property type="component" value="Unassembled WGS sequence"/>
</dbReference>
<dbReference type="PANTHER" id="PTHR11124">
    <property type="entry name" value="VACUOLAR SORTING PROTEIN VPS29"/>
    <property type="match status" value="1"/>
</dbReference>
<dbReference type="InterPro" id="IPR029052">
    <property type="entry name" value="Metallo-depent_PP-like"/>
</dbReference>
<comment type="caution">
    <text evidence="6">The sequence shown here is derived from an EMBL/GenBank/DDBJ whole genome shotgun (WGS) entry which is preliminary data.</text>
</comment>
<dbReference type="EC" id="3.1.4.-" evidence="4"/>
<keyword evidence="2 4" id="KW-0479">Metal-binding</keyword>
<evidence type="ECO:0000256" key="3">
    <source>
        <dbReference type="ARBA" id="ARBA00022801"/>
    </source>
</evidence>
<dbReference type="InterPro" id="IPR024654">
    <property type="entry name" value="Calcineurin-like_PHP_lpxH"/>
</dbReference>
<evidence type="ECO:0000313" key="6">
    <source>
        <dbReference type="EMBL" id="MQL51125.1"/>
    </source>
</evidence>
<keyword evidence="7" id="KW-1185">Reference proteome</keyword>
<dbReference type="PROSITE" id="PS01269">
    <property type="entry name" value="UPF0025"/>
    <property type="match status" value="1"/>
</dbReference>
<dbReference type="OrthoDB" id="9800565at2"/>
<dbReference type="AlphaFoldDB" id="A0A6N7IMC0"/>
<evidence type="ECO:0000256" key="2">
    <source>
        <dbReference type="ARBA" id="ARBA00022723"/>
    </source>
</evidence>
<sequence>MRIGVIGDTHGYVERALKLLKQLEPLDMVLHTGDHYRDAGQLARVIPVPVKAVAGNCDPLKSGPAEELLQLAGKRILLTHGHLYQVHYSLQKLMYRALELQADVVVFGHTHVRYNQAHEGILFFNPGSVYHPRQDYGPGCGLLVIDGREVSAGFCELERRQL</sequence>
<dbReference type="EMBL" id="WHYR01000004">
    <property type="protein sequence ID" value="MQL51125.1"/>
    <property type="molecule type" value="Genomic_DNA"/>
</dbReference>
<accession>A0A6N7IMC0</accession>
<dbReference type="NCBIfam" id="TIGR00040">
    <property type="entry name" value="yfcE"/>
    <property type="match status" value="1"/>
</dbReference>
<dbReference type="GO" id="GO:0016787">
    <property type="term" value="F:hydrolase activity"/>
    <property type="evidence" value="ECO:0007669"/>
    <property type="project" value="UniProtKB-UniRule"/>
</dbReference>
<name>A0A6N7IMC0_9FIRM</name>
<evidence type="ECO:0000256" key="4">
    <source>
        <dbReference type="RuleBase" id="RU362039"/>
    </source>
</evidence>
<dbReference type="InterPro" id="IPR020935">
    <property type="entry name" value="PdiEstase_YfcE_CS"/>
</dbReference>
<keyword evidence="3" id="KW-0378">Hydrolase</keyword>
<proteinExistence type="inferred from homology"/>
<feature type="domain" description="Calcineurin-like phosphoesterase" evidence="5">
    <location>
        <begin position="1"/>
        <end position="145"/>
    </location>
</feature>
<dbReference type="Pfam" id="PF12850">
    <property type="entry name" value="Metallophos_2"/>
    <property type="match status" value="1"/>
</dbReference>
<dbReference type="GO" id="GO:0046872">
    <property type="term" value="F:metal ion binding"/>
    <property type="evidence" value="ECO:0007669"/>
    <property type="project" value="UniProtKB-KW"/>
</dbReference>